<gene>
    <name evidence="1" type="ORF">METZ01_LOCUS264423</name>
</gene>
<dbReference type="PANTHER" id="PTHR43459:SF3">
    <property type="entry name" value="ENOYL-COA HYDRATASE ECHA15 (ENOYL HYDRASE) (UNSATURATED ACYL-COA HYDRATASE) (CROTONASE)-RELATED"/>
    <property type="match status" value="1"/>
</dbReference>
<dbReference type="SUPFAM" id="SSF52096">
    <property type="entry name" value="ClpP/crotonase"/>
    <property type="match status" value="1"/>
</dbReference>
<dbReference type="AlphaFoldDB" id="A0A382JIQ1"/>
<dbReference type="InterPro" id="IPR014748">
    <property type="entry name" value="Enoyl-CoA_hydra_C"/>
</dbReference>
<dbReference type="NCBIfam" id="NF005595">
    <property type="entry name" value="PRK07327.1"/>
    <property type="match status" value="1"/>
</dbReference>
<dbReference type="GO" id="GO:0003824">
    <property type="term" value="F:catalytic activity"/>
    <property type="evidence" value="ECO:0007669"/>
    <property type="project" value="InterPro"/>
</dbReference>
<dbReference type="Gene3D" id="3.90.226.10">
    <property type="entry name" value="2-enoyl-CoA Hydratase, Chain A, domain 1"/>
    <property type="match status" value="1"/>
</dbReference>
<accession>A0A382JIQ1</accession>
<organism evidence="1">
    <name type="scientific">marine metagenome</name>
    <dbReference type="NCBI Taxonomy" id="408172"/>
    <lineage>
        <taxon>unclassified sequences</taxon>
        <taxon>metagenomes</taxon>
        <taxon>ecological metagenomes</taxon>
    </lineage>
</organism>
<dbReference type="EMBL" id="UINC01074408">
    <property type="protein sequence ID" value="SVC11569.1"/>
    <property type="molecule type" value="Genomic_DNA"/>
</dbReference>
<dbReference type="PANTHER" id="PTHR43459">
    <property type="entry name" value="ENOYL-COA HYDRATASE"/>
    <property type="match status" value="1"/>
</dbReference>
<evidence type="ECO:0000313" key="1">
    <source>
        <dbReference type="EMBL" id="SVC11569.1"/>
    </source>
</evidence>
<sequence length="270" mass="29707">MIKRYAEKYPAFEYDSPGDRILRITFNKPETYNSLDAQGHRQLAYIWRDIDEDPDISCVILAAKGKAFSSGGDFGMIRNNIDNWNDTVGAWKEARDLVYNIINCSKPIISAVNGVAVGAGLVAALLADISIIAKSARILDGHVRLGVAAGDVACINWVILTGMAKAKYHLLTNEPVFGEEAERIGLFSLCTEDDELQDKALSVAETLVAGPPNAIRWTKLALNNWYRMAMPTFENSLALEMLGFKGPEAQEGLAAHLEKRQPNWDPVSPL</sequence>
<evidence type="ECO:0008006" key="2">
    <source>
        <dbReference type="Google" id="ProtNLM"/>
    </source>
</evidence>
<protein>
    <recommendedName>
        <fullName evidence="2">Enoyl-CoA hydratase</fullName>
    </recommendedName>
</protein>
<dbReference type="PROSITE" id="PS00166">
    <property type="entry name" value="ENOYL_COA_HYDRATASE"/>
    <property type="match status" value="1"/>
</dbReference>
<dbReference type="Pfam" id="PF00378">
    <property type="entry name" value="ECH_1"/>
    <property type="match status" value="1"/>
</dbReference>
<dbReference type="InterPro" id="IPR001753">
    <property type="entry name" value="Enoyl-CoA_hydra/iso"/>
</dbReference>
<dbReference type="InterPro" id="IPR029045">
    <property type="entry name" value="ClpP/crotonase-like_dom_sf"/>
</dbReference>
<name>A0A382JIQ1_9ZZZZ</name>
<dbReference type="CDD" id="cd06558">
    <property type="entry name" value="crotonase-like"/>
    <property type="match status" value="1"/>
</dbReference>
<proteinExistence type="predicted"/>
<dbReference type="Gene3D" id="1.10.12.10">
    <property type="entry name" value="Lyase 2-enoyl-coa Hydratase, Chain A, domain 2"/>
    <property type="match status" value="1"/>
</dbReference>
<reference evidence="1" key="1">
    <citation type="submission" date="2018-05" db="EMBL/GenBank/DDBJ databases">
        <authorList>
            <person name="Lanie J.A."/>
            <person name="Ng W.-L."/>
            <person name="Kazmierczak K.M."/>
            <person name="Andrzejewski T.M."/>
            <person name="Davidsen T.M."/>
            <person name="Wayne K.J."/>
            <person name="Tettelin H."/>
            <person name="Glass J.I."/>
            <person name="Rusch D."/>
            <person name="Podicherti R."/>
            <person name="Tsui H.-C.T."/>
            <person name="Winkler M.E."/>
        </authorList>
    </citation>
    <scope>NUCLEOTIDE SEQUENCE</scope>
</reference>
<dbReference type="InterPro" id="IPR018376">
    <property type="entry name" value="Enoyl-CoA_hyd/isom_CS"/>
</dbReference>